<accession>A0A223RS82</accession>
<comment type="similarity">
    <text evidence="2">Belongs to the NrfD family.</text>
</comment>
<evidence type="ECO:0000256" key="1">
    <source>
        <dbReference type="ARBA" id="ARBA00004651"/>
    </source>
</evidence>
<sequence>MTGNAPSGGPPSGGAPEGRESFRSYYGRPIIKEPTWKVPDVPAYLYLGGMAGGSAVMAVLAQLRGQPRLCRVGRLCAAGGSSASVLALVHDLGRPRRFLNMLRVFKPTSPLSVGSWILAPFSALSGAVAVSELTGFARPLADVAAGCAGVLGPAMTTYTAVLLADTAVPGWHETRRELPFVFAFSSVGAAGSVGTMLAPRAEAGPARRMAVVGSLGELVASRALEHRAGRIAEVYRTGRAGTVLRAARVLAAGCAVGALLARRSGSAAVLAGLCGTAASAATRYGVFEAGRASARDPYYTVVPQREARQAGR</sequence>
<evidence type="ECO:0000256" key="4">
    <source>
        <dbReference type="ARBA" id="ARBA00022692"/>
    </source>
</evidence>
<keyword evidence="6" id="KW-0472">Membrane</keyword>
<dbReference type="AlphaFoldDB" id="A0A223RS82"/>
<dbReference type="Pfam" id="PF03916">
    <property type="entry name" value="NrfD"/>
    <property type="match status" value="1"/>
</dbReference>
<comment type="subcellular location">
    <subcellularLocation>
        <location evidence="1">Cell membrane</location>
        <topology evidence="1">Multi-pass membrane protein</topology>
    </subcellularLocation>
</comment>
<gene>
    <name evidence="7" type="ORF">CDG81_10955</name>
</gene>
<dbReference type="InterPro" id="IPR005614">
    <property type="entry name" value="NrfD-like"/>
</dbReference>
<evidence type="ECO:0000256" key="5">
    <source>
        <dbReference type="ARBA" id="ARBA00022989"/>
    </source>
</evidence>
<evidence type="ECO:0000256" key="2">
    <source>
        <dbReference type="ARBA" id="ARBA00008929"/>
    </source>
</evidence>
<dbReference type="RefSeq" id="WP_084134034.1">
    <property type="nucleotide sequence ID" value="NZ_CP022752.1"/>
</dbReference>
<keyword evidence="5" id="KW-1133">Transmembrane helix</keyword>
<dbReference type="GO" id="GO:0005886">
    <property type="term" value="C:plasma membrane"/>
    <property type="evidence" value="ECO:0007669"/>
    <property type="project" value="UniProtKB-SubCell"/>
</dbReference>
<evidence type="ECO:0000313" key="7">
    <source>
        <dbReference type="EMBL" id="ASU78707.1"/>
    </source>
</evidence>
<protein>
    <submittedName>
        <fullName evidence="7">Polysulfide reductase</fullName>
    </submittedName>
</protein>
<dbReference type="EMBL" id="CP022752">
    <property type="protein sequence ID" value="ASU78707.1"/>
    <property type="molecule type" value="Genomic_DNA"/>
</dbReference>
<organism evidence="7 8">
    <name type="scientific">Actinopolyspora erythraea</name>
    <dbReference type="NCBI Taxonomy" id="414996"/>
    <lineage>
        <taxon>Bacteria</taxon>
        <taxon>Bacillati</taxon>
        <taxon>Actinomycetota</taxon>
        <taxon>Actinomycetes</taxon>
        <taxon>Actinopolysporales</taxon>
        <taxon>Actinopolysporaceae</taxon>
        <taxon>Actinopolyspora</taxon>
    </lineage>
</organism>
<dbReference type="PANTHER" id="PTHR34856">
    <property type="entry name" value="PROTEIN NRFD"/>
    <property type="match status" value="1"/>
</dbReference>
<evidence type="ECO:0000313" key="8">
    <source>
        <dbReference type="Proteomes" id="UP000215043"/>
    </source>
</evidence>
<evidence type="ECO:0000256" key="3">
    <source>
        <dbReference type="ARBA" id="ARBA00022475"/>
    </source>
</evidence>
<reference evidence="7 8" key="1">
    <citation type="submission" date="2017-08" db="EMBL/GenBank/DDBJ databases">
        <title>The complete genome sequence of moderately halophilic actinomycete Actinopolyspora erythraea YIM 90600, the producer of novel erythromycin, novel actinopolysporins A-C and tubercidin.</title>
        <authorList>
            <person name="Yin M."/>
            <person name="Tang S."/>
        </authorList>
    </citation>
    <scope>NUCLEOTIDE SEQUENCE [LARGE SCALE GENOMIC DNA]</scope>
    <source>
        <strain evidence="7 8">YIM 90600</strain>
    </source>
</reference>
<dbReference type="OrthoDB" id="112837at2"/>
<evidence type="ECO:0000256" key="6">
    <source>
        <dbReference type="ARBA" id="ARBA00023136"/>
    </source>
</evidence>
<dbReference type="Gene3D" id="1.20.1630.10">
    <property type="entry name" value="Formate dehydrogenase/DMSO reductase domain"/>
    <property type="match status" value="1"/>
</dbReference>
<dbReference type="PANTHER" id="PTHR34856:SF2">
    <property type="entry name" value="PROTEIN NRFD"/>
    <property type="match status" value="1"/>
</dbReference>
<keyword evidence="3" id="KW-1003">Cell membrane</keyword>
<keyword evidence="4" id="KW-0812">Transmembrane</keyword>
<dbReference type="InterPro" id="IPR052049">
    <property type="entry name" value="Electron_transfer_protein"/>
</dbReference>
<dbReference type="Proteomes" id="UP000215043">
    <property type="component" value="Chromosome"/>
</dbReference>
<name>A0A223RS82_9ACTN</name>
<proteinExistence type="inferred from homology"/>
<dbReference type="KEGG" id="aey:CDG81_10955"/>